<evidence type="ECO:0000313" key="2">
    <source>
        <dbReference type="WBParaSite" id="PSAMB.scaffold6036size10319.g27788.t1"/>
    </source>
</evidence>
<keyword evidence="1" id="KW-1185">Reference proteome</keyword>
<dbReference type="Proteomes" id="UP000887566">
    <property type="component" value="Unplaced"/>
</dbReference>
<reference evidence="2" key="1">
    <citation type="submission" date="2022-11" db="UniProtKB">
        <authorList>
            <consortium name="WormBaseParasite"/>
        </authorList>
    </citation>
    <scope>IDENTIFICATION</scope>
</reference>
<dbReference type="WBParaSite" id="PSAMB.scaffold6036size10319.g27788.t1">
    <property type="protein sequence ID" value="PSAMB.scaffold6036size10319.g27788.t1"/>
    <property type="gene ID" value="PSAMB.scaffold6036size10319.g27788"/>
</dbReference>
<evidence type="ECO:0000313" key="1">
    <source>
        <dbReference type="Proteomes" id="UP000887566"/>
    </source>
</evidence>
<sequence>MRIAEEAASTWTGCRRRIRPASTPTLPLTRVAHVQRTPNARSDIPCPKCRQGARATVFGNVLAPISRIIRLVCNASLTSFTPAAVHSRAHSGEKLARRLIFPSFDDALSPTPTRTEGSKWN</sequence>
<name>A0A914X291_9BILA</name>
<dbReference type="AlphaFoldDB" id="A0A914X291"/>
<proteinExistence type="predicted"/>
<accession>A0A914X291</accession>
<protein>
    <submittedName>
        <fullName evidence="2">Uncharacterized protein</fullName>
    </submittedName>
</protein>
<organism evidence="1 2">
    <name type="scientific">Plectus sambesii</name>
    <dbReference type="NCBI Taxonomy" id="2011161"/>
    <lineage>
        <taxon>Eukaryota</taxon>
        <taxon>Metazoa</taxon>
        <taxon>Ecdysozoa</taxon>
        <taxon>Nematoda</taxon>
        <taxon>Chromadorea</taxon>
        <taxon>Plectida</taxon>
        <taxon>Plectina</taxon>
        <taxon>Plectoidea</taxon>
        <taxon>Plectidae</taxon>
        <taxon>Plectus</taxon>
    </lineage>
</organism>